<dbReference type="InterPro" id="IPR016024">
    <property type="entry name" value="ARM-type_fold"/>
</dbReference>
<dbReference type="Proteomes" id="UP001160148">
    <property type="component" value="Unassembled WGS sequence"/>
</dbReference>
<proteinExistence type="predicted"/>
<dbReference type="EMBL" id="CARXXK010000005">
    <property type="protein sequence ID" value="CAI6369463.1"/>
    <property type="molecule type" value="Genomic_DNA"/>
</dbReference>
<dbReference type="AlphaFoldDB" id="A0AAV0XMX6"/>
<reference evidence="1 2" key="1">
    <citation type="submission" date="2023-01" db="EMBL/GenBank/DDBJ databases">
        <authorList>
            <person name="Whitehead M."/>
        </authorList>
    </citation>
    <scope>NUCLEOTIDE SEQUENCE [LARGE SCALE GENOMIC DNA]</scope>
</reference>
<gene>
    <name evidence="1" type="ORF">MEUPH1_LOCUS23698</name>
</gene>
<dbReference type="Gene3D" id="1.25.10.10">
    <property type="entry name" value="Leucine-rich Repeat Variant"/>
    <property type="match status" value="1"/>
</dbReference>
<evidence type="ECO:0000313" key="2">
    <source>
        <dbReference type="Proteomes" id="UP001160148"/>
    </source>
</evidence>
<comment type="caution">
    <text evidence="1">The sequence shown here is derived from an EMBL/GenBank/DDBJ whole genome shotgun (WGS) entry which is preliminary data.</text>
</comment>
<name>A0AAV0XMX6_9HEMI</name>
<organism evidence="1 2">
    <name type="scientific">Macrosiphum euphorbiae</name>
    <name type="common">potato aphid</name>
    <dbReference type="NCBI Taxonomy" id="13131"/>
    <lineage>
        <taxon>Eukaryota</taxon>
        <taxon>Metazoa</taxon>
        <taxon>Ecdysozoa</taxon>
        <taxon>Arthropoda</taxon>
        <taxon>Hexapoda</taxon>
        <taxon>Insecta</taxon>
        <taxon>Pterygota</taxon>
        <taxon>Neoptera</taxon>
        <taxon>Paraneoptera</taxon>
        <taxon>Hemiptera</taxon>
        <taxon>Sternorrhyncha</taxon>
        <taxon>Aphidomorpha</taxon>
        <taxon>Aphidoidea</taxon>
        <taxon>Aphididae</taxon>
        <taxon>Macrosiphini</taxon>
        <taxon>Macrosiphum</taxon>
    </lineage>
</organism>
<protein>
    <recommendedName>
        <fullName evidence="3">TOG domain-containing protein</fullName>
    </recommendedName>
</protein>
<accession>A0AAV0XMX6</accession>
<keyword evidence="2" id="KW-1185">Reference proteome</keyword>
<dbReference type="InterPro" id="IPR011989">
    <property type="entry name" value="ARM-like"/>
</dbReference>
<dbReference type="SUPFAM" id="SSF48371">
    <property type="entry name" value="ARM repeat"/>
    <property type="match status" value="1"/>
</dbReference>
<sequence>MQTATLRPDVRIAADPVSTPEKFRSGHCHLELTPVWQYVIKKNRFPANVDRQEVFAELAVRLQHPEWQVRLHGSRVLAYVVPAVGPQLDALMSPTILPAVITNLAHFSPALRSSSMDAILVYVQHSADPEYVLKSMIVQGLDVSGAKSSLTVNVMECVPVVLQQIVKRNGERPIAIPTFVHLVTALSNKMVQATFQQAAVYCLDRVKEIVGRNKFDHYLETFHPIIKKDFEVLCEVYRISSSSGRDSSTSSYDDEDDVEIPKTPRRVTFGGELIKIRSPDVSDDPAEVIKSTGIPIPIKPALSIPKHPKDEVENMAMKLPHSRQTQFRSSGNYLYQKRVINQVRPNTLPPLRQSNFKQFSSARVGPLLGTPFRRKLDDRISFNKGFFSPHAILCTGRTNDSFDVSIQL</sequence>
<evidence type="ECO:0000313" key="1">
    <source>
        <dbReference type="EMBL" id="CAI6369463.1"/>
    </source>
</evidence>
<evidence type="ECO:0008006" key="3">
    <source>
        <dbReference type="Google" id="ProtNLM"/>
    </source>
</evidence>